<evidence type="ECO:0000313" key="8">
    <source>
        <dbReference type="Proteomes" id="UP001216558"/>
    </source>
</evidence>
<sequence>MAFNKTSPEHGSVPKRAALYLRVSTGRQAAGDVSLPSQRDLNTRYCEAQGWSVVGEFVEPGASATDDRRPVFQRMLEEARSPDRRFDVICVHSFSRFYRNGAEMELTIRQLRKHGVEVVSVTQPTGSDPAQELMRQIIGVFDEYTSRENGKNVSRAMRESAKQGFWNGATPPLGYRIVEAERRGTKIKKKLEIDPVNAELVRLIFKLYLQGDGGTGPLGVKGVTVWLNDHGYRTRKGATFGVGPVHGILTNRCYATGKWPYGVRSSRTGERHDPSNIVEIDVPTIISLDLFEQVQARLARNNPKVTPPRVVNGPTLLAGLAVCATCGFGMTRSGTTRRNRRYSYYSCAGCKLKGQSVCKGRHVPMEKLDKLVIEGVADQLLVPHRVEQILEGLIDRASAKDRAVTERQHQLEAEFDTLKSKLNRLYSAIEDGIIDLDEELKQRIARLKTQRDITQASLTQIASNSANLEAITPQKIAAFTTLMRDRLRTGDFRARKDWLGSVIRRIEVDDQLVTLIGSKQVLAGALTGQNPTGAPVRGFVRKWRTRQDSNL</sequence>
<dbReference type="CDD" id="cd00338">
    <property type="entry name" value="Ser_Recombinase"/>
    <property type="match status" value="1"/>
</dbReference>
<dbReference type="Gene3D" id="3.90.1750.20">
    <property type="entry name" value="Putative Large Serine Recombinase, Chain B, Domain 2"/>
    <property type="match status" value="1"/>
</dbReference>
<protein>
    <submittedName>
        <fullName evidence="7">Recombinase family protein</fullName>
    </submittedName>
</protein>
<dbReference type="PROSITE" id="PS51737">
    <property type="entry name" value="RECOMBINASE_DNA_BIND"/>
    <property type="match status" value="1"/>
</dbReference>
<evidence type="ECO:0000259" key="5">
    <source>
        <dbReference type="PROSITE" id="PS51736"/>
    </source>
</evidence>
<dbReference type="Gene3D" id="3.40.50.1390">
    <property type="entry name" value="Resolvase, N-terminal catalytic domain"/>
    <property type="match status" value="1"/>
</dbReference>
<dbReference type="Proteomes" id="UP001216558">
    <property type="component" value="Unassembled WGS sequence"/>
</dbReference>
<keyword evidence="1" id="KW-0229">DNA integration</keyword>
<keyword evidence="3" id="KW-0233">DNA recombination</keyword>
<dbReference type="InterPro" id="IPR006119">
    <property type="entry name" value="Resolv_N"/>
</dbReference>
<dbReference type="SUPFAM" id="SSF53041">
    <property type="entry name" value="Resolvase-like"/>
    <property type="match status" value="1"/>
</dbReference>
<evidence type="ECO:0000313" key="7">
    <source>
        <dbReference type="EMBL" id="MDC8755446.1"/>
    </source>
</evidence>
<dbReference type="PANTHER" id="PTHR30461">
    <property type="entry name" value="DNA-INVERTASE FROM LAMBDOID PROPHAGE"/>
    <property type="match status" value="1"/>
</dbReference>
<feature type="domain" description="Resolvase/invertase-type recombinase catalytic" evidence="5">
    <location>
        <begin position="16"/>
        <end position="168"/>
    </location>
</feature>
<keyword evidence="8" id="KW-1185">Reference proteome</keyword>
<accession>A0ABT5JRQ9</accession>
<evidence type="ECO:0000259" key="6">
    <source>
        <dbReference type="PROSITE" id="PS51737"/>
    </source>
</evidence>
<reference evidence="7 8" key="1">
    <citation type="submission" date="2022-10" db="EMBL/GenBank/DDBJ databases">
        <title>Erythrobacter sp. sf7 Genome sequencing.</title>
        <authorList>
            <person name="Park S."/>
        </authorList>
    </citation>
    <scope>NUCLEOTIDE SEQUENCE [LARGE SCALE GENOMIC DNA]</scope>
    <source>
        <strain evidence="8">sf7</strain>
    </source>
</reference>
<evidence type="ECO:0000256" key="4">
    <source>
        <dbReference type="PROSITE-ProRule" id="PRU10137"/>
    </source>
</evidence>
<comment type="caution">
    <text evidence="7">The sequence shown here is derived from an EMBL/GenBank/DDBJ whole genome shotgun (WGS) entry which is preliminary data.</text>
</comment>
<dbReference type="InterPro" id="IPR036162">
    <property type="entry name" value="Resolvase-like_N_sf"/>
</dbReference>
<feature type="domain" description="Recombinase" evidence="6">
    <location>
        <begin position="172"/>
        <end position="304"/>
    </location>
</feature>
<dbReference type="RefSeq" id="WP_273678660.1">
    <property type="nucleotide sequence ID" value="NZ_JAQQXQ010000010.1"/>
</dbReference>
<dbReference type="PROSITE" id="PS51736">
    <property type="entry name" value="RECOMBINASES_3"/>
    <property type="match status" value="1"/>
</dbReference>
<dbReference type="InterPro" id="IPR038109">
    <property type="entry name" value="DNA_bind_recomb_sf"/>
</dbReference>
<dbReference type="InterPro" id="IPR011109">
    <property type="entry name" value="DNA_bind_recombinase_dom"/>
</dbReference>
<organism evidence="7 8">
    <name type="scientific">Erythrobacter fulvus</name>
    <dbReference type="NCBI Taxonomy" id="2987523"/>
    <lineage>
        <taxon>Bacteria</taxon>
        <taxon>Pseudomonadati</taxon>
        <taxon>Pseudomonadota</taxon>
        <taxon>Alphaproteobacteria</taxon>
        <taxon>Sphingomonadales</taxon>
        <taxon>Erythrobacteraceae</taxon>
        <taxon>Erythrobacter/Porphyrobacter group</taxon>
        <taxon>Erythrobacter</taxon>
    </lineage>
</organism>
<dbReference type="SMART" id="SM00857">
    <property type="entry name" value="Resolvase"/>
    <property type="match status" value="1"/>
</dbReference>
<dbReference type="InterPro" id="IPR006118">
    <property type="entry name" value="Recombinase_CS"/>
</dbReference>
<dbReference type="EMBL" id="JAQQXQ010000010">
    <property type="protein sequence ID" value="MDC8755446.1"/>
    <property type="molecule type" value="Genomic_DNA"/>
</dbReference>
<dbReference type="InterPro" id="IPR025827">
    <property type="entry name" value="Zn_ribbon_recom_dom"/>
</dbReference>
<dbReference type="Pfam" id="PF13408">
    <property type="entry name" value="Zn_ribbon_recom"/>
    <property type="match status" value="1"/>
</dbReference>
<name>A0ABT5JRQ9_9SPHN</name>
<evidence type="ECO:0000256" key="1">
    <source>
        <dbReference type="ARBA" id="ARBA00022908"/>
    </source>
</evidence>
<dbReference type="Pfam" id="PF07508">
    <property type="entry name" value="Recombinase"/>
    <property type="match status" value="1"/>
</dbReference>
<dbReference type="Pfam" id="PF00239">
    <property type="entry name" value="Resolvase"/>
    <property type="match status" value="1"/>
</dbReference>
<gene>
    <name evidence="7" type="ORF">OIK40_12420</name>
</gene>
<proteinExistence type="predicted"/>
<keyword evidence="2" id="KW-0238">DNA-binding</keyword>
<dbReference type="PANTHER" id="PTHR30461:SF23">
    <property type="entry name" value="DNA RECOMBINASE-RELATED"/>
    <property type="match status" value="1"/>
</dbReference>
<evidence type="ECO:0000256" key="3">
    <source>
        <dbReference type="ARBA" id="ARBA00023172"/>
    </source>
</evidence>
<dbReference type="InterPro" id="IPR050639">
    <property type="entry name" value="SSR_resolvase"/>
</dbReference>
<dbReference type="PROSITE" id="PS00397">
    <property type="entry name" value="RECOMBINASES_1"/>
    <property type="match status" value="1"/>
</dbReference>
<feature type="active site" description="O-(5'-phospho-DNA)-serine intermediate" evidence="4">
    <location>
        <position position="24"/>
    </location>
</feature>
<evidence type="ECO:0000256" key="2">
    <source>
        <dbReference type="ARBA" id="ARBA00023125"/>
    </source>
</evidence>